<evidence type="ECO:0000256" key="4">
    <source>
        <dbReference type="ARBA" id="ARBA00023186"/>
    </source>
</evidence>
<evidence type="ECO:0000313" key="9">
    <source>
        <dbReference type="Proteomes" id="UP000697998"/>
    </source>
</evidence>
<dbReference type="SUPFAM" id="SSF69737">
    <property type="entry name" value="Urease metallochaperone UreE, C-terminal domain"/>
    <property type="match status" value="1"/>
</dbReference>
<feature type="compositionally biased region" description="Basic and acidic residues" evidence="6">
    <location>
        <begin position="146"/>
        <end position="160"/>
    </location>
</feature>
<dbReference type="InterPro" id="IPR012406">
    <property type="entry name" value="UreE"/>
</dbReference>
<comment type="caution">
    <text evidence="8">The sequence shown here is derived from an EMBL/GenBank/DDBJ whole genome shotgun (WGS) entry which is preliminary data.</text>
</comment>
<dbReference type="CDD" id="cd00571">
    <property type="entry name" value="UreE"/>
    <property type="match status" value="1"/>
</dbReference>
<evidence type="ECO:0000313" key="8">
    <source>
        <dbReference type="EMBL" id="MBK7673312.1"/>
    </source>
</evidence>
<organism evidence="8 9">
    <name type="scientific">Candidatus Accumulibacter proximus</name>
    <dbReference type="NCBI Taxonomy" id="2954385"/>
    <lineage>
        <taxon>Bacteria</taxon>
        <taxon>Pseudomonadati</taxon>
        <taxon>Pseudomonadota</taxon>
        <taxon>Betaproteobacteria</taxon>
        <taxon>Candidatus Accumulibacter</taxon>
    </lineage>
</organism>
<gene>
    <name evidence="5 8" type="primary">ureE</name>
    <name evidence="8" type="ORF">IPJ27_00280</name>
</gene>
<dbReference type="GO" id="GO:0005737">
    <property type="term" value="C:cytoplasm"/>
    <property type="evidence" value="ECO:0007669"/>
    <property type="project" value="UniProtKB-SubCell"/>
</dbReference>
<evidence type="ECO:0000256" key="3">
    <source>
        <dbReference type="ARBA" id="ARBA00022596"/>
    </source>
</evidence>
<reference evidence="8 9" key="1">
    <citation type="submission" date="2020-10" db="EMBL/GenBank/DDBJ databases">
        <title>Connecting structure to function with the recovery of over 1000 high-quality activated sludge metagenome-assembled genomes encoding full-length rRNA genes using long-read sequencing.</title>
        <authorList>
            <person name="Singleton C.M."/>
            <person name="Petriglieri F."/>
            <person name="Kristensen J.M."/>
            <person name="Kirkegaard R.H."/>
            <person name="Michaelsen T.Y."/>
            <person name="Andersen M.H."/>
            <person name="Karst S.M."/>
            <person name="Dueholm M.S."/>
            <person name="Nielsen P.H."/>
            <person name="Albertsen M."/>
        </authorList>
    </citation>
    <scope>NUCLEOTIDE SEQUENCE [LARGE SCALE GENOMIC DNA]</scope>
    <source>
        <strain evidence="8">EsbW_18-Q3-R4-48_BATAC.285</strain>
    </source>
</reference>
<comment type="subcellular location">
    <subcellularLocation>
        <location evidence="1 5">Cytoplasm</location>
    </subcellularLocation>
</comment>
<dbReference type="InterPro" id="IPR036118">
    <property type="entry name" value="UreE_N_sf"/>
</dbReference>
<dbReference type="GO" id="GO:0019627">
    <property type="term" value="P:urea metabolic process"/>
    <property type="evidence" value="ECO:0007669"/>
    <property type="project" value="InterPro"/>
</dbReference>
<keyword evidence="2 5" id="KW-0963">Cytoplasm</keyword>
<evidence type="ECO:0000256" key="1">
    <source>
        <dbReference type="ARBA" id="ARBA00004496"/>
    </source>
</evidence>
<protein>
    <recommendedName>
        <fullName evidence="5">Urease accessory protein UreE</fullName>
    </recommendedName>
</protein>
<sequence length="188" mass="20354">MLFAESFANSLAAGETPASDRLVLPYDARRKSRQRVLLASGEELGYVFPAGTVLRHGDRLLTGNGRVIEVEAAPEALLEVRARDTFQLIRAAYHLGNRHVPVQLGDRFLRLQRDHVLGEMLVGLGCTVSEVEAPFDPEGGAYGAAAHEHGAADGRGHDYRPTTGGRAADPHDPGHGPHRSPAKIHEFK</sequence>
<proteinExistence type="inferred from homology"/>
<accession>A0A935UE82</accession>
<keyword evidence="4 5" id="KW-0143">Chaperone</keyword>
<dbReference type="HAMAP" id="MF_00822">
    <property type="entry name" value="UreE"/>
    <property type="match status" value="1"/>
</dbReference>
<dbReference type="InterPro" id="IPR004029">
    <property type="entry name" value="UreE_N"/>
</dbReference>
<dbReference type="NCBIfam" id="NF009751">
    <property type="entry name" value="PRK13261.1-1"/>
    <property type="match status" value="1"/>
</dbReference>
<feature type="region of interest" description="Disordered" evidence="6">
    <location>
        <begin position="139"/>
        <end position="188"/>
    </location>
</feature>
<dbReference type="Proteomes" id="UP000697998">
    <property type="component" value="Unassembled WGS sequence"/>
</dbReference>
<dbReference type="EMBL" id="JADJMH010000001">
    <property type="protein sequence ID" value="MBK7673312.1"/>
    <property type="molecule type" value="Genomic_DNA"/>
</dbReference>
<feature type="domain" description="UreE urease accessory N-terminal" evidence="7">
    <location>
        <begin position="6"/>
        <end position="68"/>
    </location>
</feature>
<dbReference type="GO" id="GO:0016151">
    <property type="term" value="F:nickel cation binding"/>
    <property type="evidence" value="ECO:0007669"/>
    <property type="project" value="UniProtKB-UniRule"/>
</dbReference>
<comment type="similarity">
    <text evidence="5">Belongs to the UreE family.</text>
</comment>
<dbReference type="GO" id="GO:0051082">
    <property type="term" value="F:unfolded protein binding"/>
    <property type="evidence" value="ECO:0007669"/>
    <property type="project" value="UniProtKB-UniRule"/>
</dbReference>
<evidence type="ECO:0000256" key="2">
    <source>
        <dbReference type="ARBA" id="ARBA00022490"/>
    </source>
</evidence>
<evidence type="ECO:0000259" key="7">
    <source>
        <dbReference type="SMART" id="SM00988"/>
    </source>
</evidence>
<comment type="function">
    <text evidence="5">Involved in urease metallocenter assembly. Binds nickel. Probably functions as a nickel donor during metallocenter assembly.</text>
</comment>
<evidence type="ECO:0000256" key="5">
    <source>
        <dbReference type="HAMAP-Rule" id="MF_00822"/>
    </source>
</evidence>
<dbReference type="Pfam" id="PF05194">
    <property type="entry name" value="UreE_C"/>
    <property type="match status" value="1"/>
</dbReference>
<dbReference type="Pfam" id="PF02814">
    <property type="entry name" value="UreE_N"/>
    <property type="match status" value="1"/>
</dbReference>
<dbReference type="InterPro" id="IPR007864">
    <property type="entry name" value="UreE_C_dom"/>
</dbReference>
<keyword evidence="3 5" id="KW-0533">Nickel</keyword>
<dbReference type="AlphaFoldDB" id="A0A935UE82"/>
<name>A0A935UE82_9PROT</name>
<dbReference type="Gene3D" id="3.30.70.790">
    <property type="entry name" value="UreE, C-terminal domain"/>
    <property type="match status" value="1"/>
</dbReference>
<evidence type="ECO:0000256" key="6">
    <source>
        <dbReference type="SAM" id="MobiDB-lite"/>
    </source>
</evidence>
<dbReference type="GO" id="GO:0006457">
    <property type="term" value="P:protein folding"/>
    <property type="evidence" value="ECO:0007669"/>
    <property type="project" value="InterPro"/>
</dbReference>
<dbReference type="SMART" id="SM00988">
    <property type="entry name" value="UreE_N"/>
    <property type="match status" value="1"/>
</dbReference>
<dbReference type="SUPFAM" id="SSF69287">
    <property type="entry name" value="Urease metallochaperone UreE, N-terminal domain"/>
    <property type="match status" value="1"/>
</dbReference>
<dbReference type="GO" id="GO:0065003">
    <property type="term" value="P:protein-containing complex assembly"/>
    <property type="evidence" value="ECO:0007669"/>
    <property type="project" value="InterPro"/>
</dbReference>
<dbReference type="Gene3D" id="2.60.260.20">
    <property type="entry name" value="Urease metallochaperone UreE, N-terminal domain"/>
    <property type="match status" value="1"/>
</dbReference>